<feature type="transmembrane region" description="Helical" evidence="2">
    <location>
        <begin position="120"/>
        <end position="144"/>
    </location>
</feature>
<keyword evidence="2" id="KW-0472">Membrane</keyword>
<keyword evidence="2" id="KW-0812">Transmembrane</keyword>
<accession>A0A8I2ZIX9</accession>
<comment type="caution">
    <text evidence="3">The sequence shown here is derived from an EMBL/GenBank/DDBJ whole genome shotgun (WGS) entry which is preliminary data.</text>
</comment>
<gene>
    <name evidence="3" type="ORF">HYQ45_009233</name>
</gene>
<feature type="region of interest" description="Disordered" evidence="1">
    <location>
        <begin position="321"/>
        <end position="344"/>
    </location>
</feature>
<feature type="transmembrane region" description="Helical" evidence="2">
    <location>
        <begin position="32"/>
        <end position="54"/>
    </location>
</feature>
<feature type="compositionally biased region" description="Basic and acidic residues" evidence="1">
    <location>
        <begin position="329"/>
        <end position="344"/>
    </location>
</feature>
<keyword evidence="2" id="KW-1133">Transmembrane helix</keyword>
<dbReference type="OrthoDB" id="419711at2759"/>
<evidence type="ECO:0000313" key="3">
    <source>
        <dbReference type="EMBL" id="KAG7132362.1"/>
    </source>
</evidence>
<reference evidence="3" key="1">
    <citation type="journal article" date="2021" name="Mol. Plant Pathol.">
        <title>A 20-kb lineage-specific genomic region tames virulence in pathogenic amphidiploid Verticillium longisporum.</title>
        <authorList>
            <person name="Harting R."/>
            <person name="Starke J."/>
            <person name="Kusch H."/>
            <person name="Poggeler S."/>
            <person name="Maurus I."/>
            <person name="Schluter R."/>
            <person name="Landesfeind M."/>
            <person name="Bulla I."/>
            <person name="Nowrousian M."/>
            <person name="de Jonge R."/>
            <person name="Stahlhut G."/>
            <person name="Hoff K.J."/>
            <person name="Asshauer K.P."/>
            <person name="Thurmer A."/>
            <person name="Stanke M."/>
            <person name="Daniel R."/>
            <person name="Morgenstern B."/>
            <person name="Thomma B.P.H.J."/>
            <person name="Kronstad J.W."/>
            <person name="Braus-Stromeyer S.A."/>
            <person name="Braus G.H."/>
        </authorList>
    </citation>
    <scope>NUCLEOTIDE SEQUENCE</scope>
    <source>
        <strain evidence="3">Vl32</strain>
    </source>
</reference>
<dbReference type="Proteomes" id="UP000689129">
    <property type="component" value="Unassembled WGS sequence"/>
</dbReference>
<feature type="transmembrane region" description="Helical" evidence="2">
    <location>
        <begin position="165"/>
        <end position="186"/>
    </location>
</feature>
<protein>
    <submittedName>
        <fullName evidence="3">Uncharacterized protein</fullName>
    </submittedName>
</protein>
<feature type="transmembrane region" description="Helical" evidence="2">
    <location>
        <begin position="75"/>
        <end position="100"/>
    </location>
</feature>
<evidence type="ECO:0000256" key="2">
    <source>
        <dbReference type="SAM" id="Phobius"/>
    </source>
</evidence>
<feature type="transmembrane region" description="Helical" evidence="2">
    <location>
        <begin position="268"/>
        <end position="292"/>
    </location>
</feature>
<feature type="transmembrane region" description="Helical" evidence="2">
    <location>
        <begin position="230"/>
        <end position="248"/>
    </location>
</feature>
<name>A0A8I2ZIX9_VERLO</name>
<evidence type="ECO:0000313" key="4">
    <source>
        <dbReference type="Proteomes" id="UP000689129"/>
    </source>
</evidence>
<dbReference type="PANTHER" id="PTHR12242">
    <property type="entry name" value="OS02G0130600 PROTEIN-RELATED"/>
    <property type="match status" value="1"/>
</dbReference>
<proteinExistence type="predicted"/>
<dbReference type="GO" id="GO:0016020">
    <property type="term" value="C:membrane"/>
    <property type="evidence" value="ECO:0007669"/>
    <property type="project" value="TreeGrafter"/>
</dbReference>
<evidence type="ECO:0000256" key="1">
    <source>
        <dbReference type="SAM" id="MobiDB-lite"/>
    </source>
</evidence>
<sequence>MSRKSWTDGFRFDRDLWDPSNRFETSWLLSPWVLFACRALISIFIFTTRFYLIARHCISGPRGDLWDPSNRFETSWLLSPWVLFACRALISIFIFTTRFYLIARHCISGPRGCDAAVDEFSFFTILTFWGLGFYFAFAAIHTLTYALRARPLLDSFPRPLQALHALFYTTITVYPWLVTIVYWGVLYSGPWYEQPYQAYSNISQHALNAAFALFEIIIPRTAYDQMRLVHMLWLIVILAFYLALAYMTEATRGFYPYSFLDPDANGSGVVAGYILGIAAASLIIFWAVKGLVWVRQWLTERRLGMDGKFARQPAYDETEMGTIGHTAKPNHDREAELDGPVDRL</sequence>
<dbReference type="PANTHER" id="PTHR12242:SF1">
    <property type="entry name" value="MYND-TYPE DOMAIN-CONTAINING PROTEIN"/>
    <property type="match status" value="1"/>
</dbReference>
<dbReference type="EMBL" id="JAEMWZ010000186">
    <property type="protein sequence ID" value="KAG7132362.1"/>
    <property type="molecule type" value="Genomic_DNA"/>
</dbReference>
<organism evidence="3 4">
    <name type="scientific">Verticillium longisporum</name>
    <name type="common">Verticillium dahliae var. longisporum</name>
    <dbReference type="NCBI Taxonomy" id="100787"/>
    <lineage>
        <taxon>Eukaryota</taxon>
        <taxon>Fungi</taxon>
        <taxon>Dikarya</taxon>
        <taxon>Ascomycota</taxon>
        <taxon>Pezizomycotina</taxon>
        <taxon>Sordariomycetes</taxon>
        <taxon>Hypocreomycetidae</taxon>
        <taxon>Glomerellales</taxon>
        <taxon>Plectosphaerellaceae</taxon>
        <taxon>Verticillium</taxon>
    </lineage>
</organism>
<dbReference type="AlphaFoldDB" id="A0A8I2ZIX9"/>